<dbReference type="OrthoDB" id="1050611at2"/>
<dbReference type="AlphaFoldDB" id="F3QPN2"/>
<evidence type="ECO:0000313" key="3">
    <source>
        <dbReference type="Proteomes" id="UP000005546"/>
    </source>
</evidence>
<evidence type="ECO:0000313" key="2">
    <source>
        <dbReference type="EMBL" id="EGG58226.1"/>
    </source>
</evidence>
<reference evidence="2 3" key="1">
    <citation type="submission" date="2011-02" db="EMBL/GenBank/DDBJ databases">
        <authorList>
            <person name="Weinstock G."/>
            <person name="Sodergren E."/>
            <person name="Clifton S."/>
            <person name="Fulton L."/>
            <person name="Fulton B."/>
            <person name="Courtney L."/>
            <person name="Fronick C."/>
            <person name="Harrison M."/>
            <person name="Strong C."/>
            <person name="Farmer C."/>
            <person name="Delahaunty K."/>
            <person name="Markovic C."/>
            <person name="Hall O."/>
            <person name="Minx P."/>
            <person name="Tomlinson C."/>
            <person name="Mitreva M."/>
            <person name="Hou S."/>
            <person name="Chen J."/>
            <person name="Wollam A."/>
            <person name="Pepin K.H."/>
            <person name="Johnson M."/>
            <person name="Bhonagiri V."/>
            <person name="Zhang X."/>
            <person name="Suruliraj S."/>
            <person name="Warren W."/>
            <person name="Chinwalla A."/>
            <person name="Mardis E.R."/>
            <person name="Wilson R.K."/>
        </authorList>
    </citation>
    <scope>NUCLEOTIDE SEQUENCE [LARGE SCALE GENOMIC DNA]</scope>
    <source>
        <strain evidence="2 3">YIT 11841</strain>
    </source>
</reference>
<dbReference type="HOGENOM" id="CLU_096345_0_0_10"/>
<feature type="signal peptide" evidence="1">
    <location>
        <begin position="1"/>
        <end position="21"/>
    </location>
</feature>
<organism evidence="2 3">
    <name type="scientific">Paraprevotella xylaniphila YIT 11841</name>
    <dbReference type="NCBI Taxonomy" id="762982"/>
    <lineage>
        <taxon>Bacteria</taxon>
        <taxon>Pseudomonadati</taxon>
        <taxon>Bacteroidota</taxon>
        <taxon>Bacteroidia</taxon>
        <taxon>Bacteroidales</taxon>
        <taxon>Prevotellaceae</taxon>
        <taxon>Paraprevotella</taxon>
    </lineage>
</organism>
<name>F3QPN2_9BACT</name>
<keyword evidence="3" id="KW-1185">Reference proteome</keyword>
<evidence type="ECO:0000256" key="1">
    <source>
        <dbReference type="SAM" id="SignalP"/>
    </source>
</evidence>
<dbReference type="RefSeq" id="WP_008624104.1">
    <property type="nucleotide sequence ID" value="NZ_GL883805.1"/>
</dbReference>
<comment type="caution">
    <text evidence="2">The sequence shown here is derived from an EMBL/GenBank/DDBJ whole genome shotgun (WGS) entry which is preliminary data.</text>
</comment>
<sequence>MKNVKCLLVAGLILFVGNTSAESRRQKVGIFGTEVQFTPFGHDDDYSLNSLKFRYFMTDKDALRLKIGFGVESLKYEDDEFGGNLEKGRLGDLSVDLGYERHFKVAKRLSLYAGVQVGVYKHFASAKVEYTEDLGNGSHTYQVVYKNCVPTSEGNVGERAHVGVAASVFTGLDFYVYKGLYLGTEVGIYVMSTKTNQTELKYSDKVIKGTDTYRAVICNAIKPMVRLGWTF</sequence>
<dbReference type="Proteomes" id="UP000005546">
    <property type="component" value="Unassembled WGS sequence"/>
</dbReference>
<dbReference type="STRING" id="762982.HMPREF9442_00119"/>
<dbReference type="InterPro" id="IPR011250">
    <property type="entry name" value="OMP/PagP_B-barrel"/>
</dbReference>
<dbReference type="Gene3D" id="2.40.160.20">
    <property type="match status" value="1"/>
</dbReference>
<accession>F3QPN2</accession>
<feature type="chain" id="PRO_5003302138" evidence="1">
    <location>
        <begin position="22"/>
        <end position="231"/>
    </location>
</feature>
<dbReference type="SUPFAM" id="SSF56925">
    <property type="entry name" value="OMPA-like"/>
    <property type="match status" value="1"/>
</dbReference>
<dbReference type="eggNOG" id="ENOG5032VWQ">
    <property type="taxonomic scope" value="Bacteria"/>
</dbReference>
<keyword evidence="1" id="KW-0732">Signal</keyword>
<proteinExistence type="predicted"/>
<gene>
    <name evidence="2" type="ORF">HMPREF9442_00119</name>
</gene>
<protein>
    <submittedName>
        <fullName evidence="2">Conserved domain protein</fullName>
    </submittedName>
</protein>
<dbReference type="EMBL" id="AFBR01000001">
    <property type="protein sequence ID" value="EGG58226.1"/>
    <property type="molecule type" value="Genomic_DNA"/>
</dbReference>